<dbReference type="InParanoid" id="H0EIP7"/>
<comment type="caution">
    <text evidence="2">The sequence shown here is derived from an EMBL/GenBank/DDBJ whole genome shotgun (WGS) entry which is preliminary data.</text>
</comment>
<feature type="chain" id="PRO_5003532283" evidence="1">
    <location>
        <begin position="21"/>
        <end position="109"/>
    </location>
</feature>
<dbReference type="OrthoDB" id="10621510at2759"/>
<dbReference type="Proteomes" id="UP000005446">
    <property type="component" value="Unassembled WGS sequence"/>
</dbReference>
<accession>H0EIP7</accession>
<dbReference type="AlphaFoldDB" id="H0EIP7"/>
<gene>
    <name evidence="2" type="ORF">M7I_2410</name>
</gene>
<evidence type="ECO:0000313" key="3">
    <source>
        <dbReference type="Proteomes" id="UP000005446"/>
    </source>
</evidence>
<keyword evidence="1" id="KW-0732">Signal</keyword>
<dbReference type="EMBL" id="AGUE01000049">
    <property type="protein sequence ID" value="EHL01528.1"/>
    <property type="molecule type" value="Genomic_DNA"/>
</dbReference>
<proteinExistence type="predicted"/>
<feature type="signal peptide" evidence="1">
    <location>
        <begin position="1"/>
        <end position="20"/>
    </location>
</feature>
<keyword evidence="3" id="KW-1185">Reference proteome</keyword>
<organism evidence="2 3">
    <name type="scientific">Glarea lozoyensis (strain ATCC 74030 / MF5533)</name>
    <dbReference type="NCBI Taxonomy" id="1104152"/>
    <lineage>
        <taxon>Eukaryota</taxon>
        <taxon>Fungi</taxon>
        <taxon>Dikarya</taxon>
        <taxon>Ascomycota</taxon>
        <taxon>Pezizomycotina</taxon>
        <taxon>Leotiomycetes</taxon>
        <taxon>Helotiales</taxon>
        <taxon>Helotiaceae</taxon>
        <taxon>Glarea</taxon>
    </lineage>
</organism>
<reference evidence="2 3" key="1">
    <citation type="journal article" date="2012" name="Eukaryot. Cell">
        <title>Genome sequence of the fungus Glarea lozoyensis: the first genome sequence of a species from the Helotiaceae family.</title>
        <authorList>
            <person name="Youssar L."/>
            <person name="Gruening B.A."/>
            <person name="Erxleben A."/>
            <person name="Guenther S."/>
            <person name="Huettel W."/>
        </authorList>
    </citation>
    <scope>NUCLEOTIDE SEQUENCE [LARGE SCALE GENOMIC DNA]</scope>
    <source>
        <strain evidence="3">ATCC 74030 / MF5533</strain>
    </source>
</reference>
<sequence length="109" mass="12535">MKLCLIQLFATISLVNHVLAAARSESEKPAMEVCKKTLNCPRNATFSIGQMNLASNSSISRSSWDNNPFYMNLQPRDEILGDVVESRCFSRHEDWEHHHIREIKVLQLH</sequence>
<name>H0EIP7_GLAL7</name>
<evidence type="ECO:0000256" key="1">
    <source>
        <dbReference type="SAM" id="SignalP"/>
    </source>
</evidence>
<protein>
    <submittedName>
        <fullName evidence="2">Uncharacterized protein</fullName>
    </submittedName>
</protein>
<evidence type="ECO:0000313" key="2">
    <source>
        <dbReference type="EMBL" id="EHL01528.1"/>
    </source>
</evidence>
<dbReference type="HOGENOM" id="CLU_2184239_0_0_1"/>